<proteinExistence type="predicted"/>
<protein>
    <submittedName>
        <fullName evidence="2">Uncharacterized protein</fullName>
    </submittedName>
</protein>
<dbReference type="EMBL" id="CP037954">
    <property type="protein sequence ID" value="QBO58718.1"/>
    <property type="molecule type" value="Genomic_DNA"/>
</dbReference>
<organism evidence="2 3">
    <name type="scientific">Chryseobacterium salivictor</name>
    <dbReference type="NCBI Taxonomy" id="2547600"/>
    <lineage>
        <taxon>Bacteria</taxon>
        <taxon>Pseudomonadati</taxon>
        <taxon>Bacteroidota</taxon>
        <taxon>Flavobacteriia</taxon>
        <taxon>Flavobacteriales</taxon>
        <taxon>Weeksellaceae</taxon>
        <taxon>Chryseobacterium group</taxon>
        <taxon>Chryseobacterium</taxon>
    </lineage>
</organism>
<dbReference type="Proteomes" id="UP000294419">
    <property type="component" value="Chromosome"/>
</dbReference>
<evidence type="ECO:0000313" key="2">
    <source>
        <dbReference type="EMBL" id="QBO58718.1"/>
    </source>
</evidence>
<accession>A0A4P6ZGJ3</accession>
<gene>
    <name evidence="2" type="ORF">NBC122_01910</name>
</gene>
<sequence>MHSELPIFCTNSGHNYANNQNKKKIHQKKMHLLLRITLEMKGTYNGHQVLTGSRGGKCNINKNGNKTDIK</sequence>
<dbReference type="AlphaFoldDB" id="A0A4P6ZGJ3"/>
<reference evidence="2 3" key="1">
    <citation type="submission" date="2019-03" db="EMBL/GenBank/DDBJ databases">
        <authorList>
            <person name="Kim H."/>
            <person name="Yu S.-M."/>
        </authorList>
    </citation>
    <scope>NUCLEOTIDE SEQUENCE [LARGE SCALE GENOMIC DNA]</scope>
    <source>
        <strain evidence="2 3">NBC122</strain>
    </source>
</reference>
<keyword evidence="3" id="KW-1185">Reference proteome</keyword>
<feature type="region of interest" description="Disordered" evidence="1">
    <location>
        <begin position="51"/>
        <end position="70"/>
    </location>
</feature>
<dbReference type="KEGG" id="csal:NBC122_01910"/>
<evidence type="ECO:0000313" key="3">
    <source>
        <dbReference type="Proteomes" id="UP000294419"/>
    </source>
</evidence>
<name>A0A4P6ZGJ3_9FLAO</name>
<evidence type="ECO:0000256" key="1">
    <source>
        <dbReference type="SAM" id="MobiDB-lite"/>
    </source>
</evidence>